<reference evidence="1 2" key="1">
    <citation type="submission" date="2021-06" db="EMBL/GenBank/DDBJ databases">
        <title>Caerostris extrusa draft genome.</title>
        <authorList>
            <person name="Kono N."/>
            <person name="Arakawa K."/>
        </authorList>
    </citation>
    <scope>NUCLEOTIDE SEQUENCE [LARGE SCALE GENOMIC DNA]</scope>
</reference>
<evidence type="ECO:0000313" key="2">
    <source>
        <dbReference type="Proteomes" id="UP001054945"/>
    </source>
</evidence>
<organism evidence="1 2">
    <name type="scientific">Caerostris extrusa</name>
    <name type="common">Bark spider</name>
    <name type="synonym">Caerostris bankana</name>
    <dbReference type="NCBI Taxonomy" id="172846"/>
    <lineage>
        <taxon>Eukaryota</taxon>
        <taxon>Metazoa</taxon>
        <taxon>Ecdysozoa</taxon>
        <taxon>Arthropoda</taxon>
        <taxon>Chelicerata</taxon>
        <taxon>Arachnida</taxon>
        <taxon>Araneae</taxon>
        <taxon>Araneomorphae</taxon>
        <taxon>Entelegynae</taxon>
        <taxon>Araneoidea</taxon>
        <taxon>Araneidae</taxon>
        <taxon>Caerostris</taxon>
    </lineage>
</organism>
<dbReference type="EMBL" id="BPLR01018005">
    <property type="protein sequence ID" value="GIY96094.1"/>
    <property type="molecule type" value="Genomic_DNA"/>
</dbReference>
<name>A0AAV4XQL2_CAEEX</name>
<gene>
    <name evidence="1" type="ORF">CEXT_749891</name>
</gene>
<comment type="caution">
    <text evidence="1">The sequence shown here is derived from an EMBL/GenBank/DDBJ whole genome shotgun (WGS) entry which is preliminary data.</text>
</comment>
<proteinExistence type="predicted"/>
<accession>A0AAV4XQL2</accession>
<sequence length="124" mass="14405">MECKKFAFGAHLYCGSQRRHAEILKDFKKNEMAIGLDVWQFFFSFERTFVQMFLPKIGKMRLYCSGRCGGHYGLTIDCVQVALTSRRVGEKRRISFEWTEQLVSSLANSRINYIGIRESVAPHQ</sequence>
<protein>
    <submittedName>
        <fullName evidence="1">Uncharacterized protein</fullName>
    </submittedName>
</protein>
<dbReference type="Proteomes" id="UP001054945">
    <property type="component" value="Unassembled WGS sequence"/>
</dbReference>
<keyword evidence="2" id="KW-1185">Reference proteome</keyword>
<dbReference type="AlphaFoldDB" id="A0AAV4XQL2"/>
<evidence type="ECO:0000313" key="1">
    <source>
        <dbReference type="EMBL" id="GIY96094.1"/>
    </source>
</evidence>